<gene>
    <name evidence="1" type="ORF">DHW61_02535</name>
</gene>
<accession>A0A3D2X3R7</accession>
<name>A0A3D2X3R7_9FIRM</name>
<evidence type="ECO:0000313" key="1">
    <source>
        <dbReference type="EMBL" id="HCL01283.1"/>
    </source>
</evidence>
<proteinExistence type="predicted"/>
<evidence type="ECO:0000313" key="2">
    <source>
        <dbReference type="Proteomes" id="UP000262969"/>
    </source>
</evidence>
<dbReference type="AlphaFoldDB" id="A0A3D2X3R7"/>
<dbReference type="EMBL" id="DPVV01000092">
    <property type="protein sequence ID" value="HCL01283.1"/>
    <property type="molecule type" value="Genomic_DNA"/>
</dbReference>
<comment type="caution">
    <text evidence="1">The sequence shown here is derived from an EMBL/GenBank/DDBJ whole genome shotgun (WGS) entry which is preliminary data.</text>
</comment>
<protein>
    <submittedName>
        <fullName evidence="1">Uncharacterized protein</fullName>
    </submittedName>
</protein>
<dbReference type="Proteomes" id="UP000262969">
    <property type="component" value="Unassembled WGS sequence"/>
</dbReference>
<sequence length="61" mass="7035">MSETFALCGWGITFEELKWIAQWQFVNGASFSSVPDWAEEGKAKSIWRDDGYCFVKFGFDN</sequence>
<organism evidence="1 2">
    <name type="scientific">Lachnoclostridium phytofermentans</name>
    <dbReference type="NCBI Taxonomy" id="66219"/>
    <lineage>
        <taxon>Bacteria</taxon>
        <taxon>Bacillati</taxon>
        <taxon>Bacillota</taxon>
        <taxon>Clostridia</taxon>
        <taxon>Lachnospirales</taxon>
        <taxon>Lachnospiraceae</taxon>
    </lineage>
</organism>
<reference evidence="1 2" key="1">
    <citation type="journal article" date="2018" name="Nat. Biotechnol.">
        <title>A standardized bacterial taxonomy based on genome phylogeny substantially revises the tree of life.</title>
        <authorList>
            <person name="Parks D.H."/>
            <person name="Chuvochina M."/>
            <person name="Waite D.W."/>
            <person name="Rinke C."/>
            <person name="Skarshewski A."/>
            <person name="Chaumeil P.A."/>
            <person name="Hugenholtz P."/>
        </authorList>
    </citation>
    <scope>NUCLEOTIDE SEQUENCE [LARGE SCALE GENOMIC DNA]</scope>
    <source>
        <strain evidence="1">UBA11728</strain>
    </source>
</reference>